<dbReference type="Pfam" id="PF01257">
    <property type="entry name" value="2Fe-2S_thioredx"/>
    <property type="match status" value="1"/>
</dbReference>
<dbReference type="Pfam" id="PF10589">
    <property type="entry name" value="NADH_4Fe-4S"/>
    <property type="match status" value="1"/>
</dbReference>
<dbReference type="InterPro" id="IPR041921">
    <property type="entry name" value="NuoE_N"/>
</dbReference>
<evidence type="ECO:0000256" key="3">
    <source>
        <dbReference type="ARBA" id="ARBA00019901"/>
    </source>
</evidence>
<dbReference type="EMBL" id="JAYMYJ010000094">
    <property type="protein sequence ID" value="MEB4591340.1"/>
    <property type="molecule type" value="Genomic_DNA"/>
</dbReference>
<dbReference type="SUPFAM" id="SSF142984">
    <property type="entry name" value="Nqo1 middle domain-like"/>
    <property type="match status" value="1"/>
</dbReference>
<comment type="caution">
    <text evidence="11">The sequence shown here is derived from an EMBL/GenBank/DDBJ whole genome shotgun (WGS) entry which is preliminary data.</text>
</comment>
<dbReference type="Gene3D" id="1.20.1440.230">
    <property type="entry name" value="NADH-ubiquinone oxidoreductase 51kDa subunit, iron-sulphur binding domain"/>
    <property type="match status" value="1"/>
</dbReference>
<reference evidence="11 12" key="2">
    <citation type="submission" date="2024-01" db="EMBL/GenBank/DDBJ databases">
        <authorList>
            <person name="Xie X."/>
        </authorList>
    </citation>
    <scope>NUCLEOTIDE SEQUENCE [LARGE SCALE GENOMIC DNA]</scope>
    <source>
        <strain evidence="11">SCUT-1</strain>
    </source>
</reference>
<evidence type="ECO:0000256" key="8">
    <source>
        <dbReference type="ARBA" id="ARBA00031578"/>
    </source>
</evidence>
<dbReference type="Gene3D" id="1.10.10.1590">
    <property type="entry name" value="NADH-quinone oxidoreductase subunit E"/>
    <property type="match status" value="1"/>
</dbReference>
<dbReference type="Gene3D" id="3.40.30.10">
    <property type="entry name" value="Glutaredoxin"/>
    <property type="match status" value="1"/>
</dbReference>
<dbReference type="Proteomes" id="UP001308005">
    <property type="component" value="Unassembled WGS sequence"/>
</dbReference>
<keyword evidence="6" id="KW-0408">Iron</keyword>
<evidence type="ECO:0000256" key="4">
    <source>
        <dbReference type="ARBA" id="ARBA00022485"/>
    </source>
</evidence>
<reference evidence="12" key="1">
    <citation type="submission" date="2023-07" db="EMBL/GenBank/DDBJ databases">
        <title>The carbon used by Thiothrix.</title>
        <authorList>
            <person name="Chen L."/>
        </authorList>
    </citation>
    <scope>NUCLEOTIDE SEQUENCE [LARGE SCALE GENOMIC DNA]</scope>
</reference>
<evidence type="ECO:0000313" key="12">
    <source>
        <dbReference type="Proteomes" id="UP001308005"/>
    </source>
</evidence>
<name>A0ABU6CWX6_9GAMM</name>
<dbReference type="Gene3D" id="3.10.20.600">
    <property type="match status" value="1"/>
</dbReference>
<organism evidence="11 12">
    <name type="scientific">Candidatus Thiothrix phosphatis</name>
    <dbReference type="NCBI Taxonomy" id="3112415"/>
    <lineage>
        <taxon>Bacteria</taxon>
        <taxon>Pseudomonadati</taxon>
        <taxon>Pseudomonadota</taxon>
        <taxon>Gammaproteobacteria</taxon>
        <taxon>Thiotrichales</taxon>
        <taxon>Thiotrichaceae</taxon>
        <taxon>Thiothrix</taxon>
    </lineage>
</organism>
<dbReference type="InterPro" id="IPR011538">
    <property type="entry name" value="Nuo51_FMN-bd"/>
</dbReference>
<keyword evidence="5" id="KW-0479">Metal-binding</keyword>
<evidence type="ECO:0000256" key="2">
    <source>
        <dbReference type="ARBA" id="ARBA00007523"/>
    </source>
</evidence>
<sequence>MQVEPLPSPAKQQIADHLLHRLHELQNCHQHIPPELIAPLAAELGFPISKVEEVIDFYSFFHRAPRGQFNILFSNCTSCGDLSLMEQLCGLLNVTPGITRADGMVSIDQTSCVGMCDHGASALVNGIPLVSLSAAQLPALAQAINAGAPLASWPADWFAVQDHIRQAGLLLNDDLPAGAGLRAALQTGEAPFLAEIKQSGLRGRGGAGFPTALKWQLCRDAAAPEHYVVCNADEGEPGTFKDRVLLTRYAQQVFEGMALCAWVIKARQGFLYLRGEYRYLVPQLEATLAEMRAANQLGENILNQPGFNFDISIVLGAGAYICGEESALLESLEEKRGVTRVRPPFPVTHGYQGQPTVVDNVETLLVATHLAVQGGQWFRDHGTEPSAGTKILSVSGDCTAPGIYEFPFGITLQTLLEACGGQDAHAVQVGGPSGTLVNRAEFGRKLAFEDLATGGSIMIYGAERDLLAVVRNFTHFFAHESCGFCTPCRVGTPLLRTYLDKIASVHGTPYDREEMVRLGKLVKRRSHCGLGQTAANPLLDLLAKFPEVCEERLLHQDYEPFFNLDAALATTRKLTHRDDAEAHLS</sequence>
<dbReference type="PROSITE" id="PS00645">
    <property type="entry name" value="COMPLEX1_51K_2"/>
    <property type="match status" value="1"/>
</dbReference>
<evidence type="ECO:0000256" key="5">
    <source>
        <dbReference type="ARBA" id="ARBA00022723"/>
    </source>
</evidence>
<dbReference type="Gene3D" id="3.40.50.11540">
    <property type="entry name" value="NADH-ubiquinone oxidoreductase 51kDa subunit"/>
    <property type="match status" value="1"/>
</dbReference>
<evidence type="ECO:0000256" key="1">
    <source>
        <dbReference type="ARBA" id="ARBA00001917"/>
    </source>
</evidence>
<comment type="similarity">
    <text evidence="2">Belongs to the complex I 51 kDa subunit family.</text>
</comment>
<protein>
    <recommendedName>
        <fullName evidence="3">NADH-quinone oxidoreductase subunit F</fullName>
    </recommendedName>
    <alternativeName>
        <fullName evidence="8">NADH dehydrogenase I subunit F</fullName>
    </alternativeName>
    <alternativeName>
        <fullName evidence="9">NDH-1 subunit F</fullName>
    </alternativeName>
</protein>
<evidence type="ECO:0000256" key="9">
    <source>
        <dbReference type="ARBA" id="ARBA00032787"/>
    </source>
</evidence>
<keyword evidence="4" id="KW-0004">4Fe-4S</keyword>
<dbReference type="SMART" id="SM00928">
    <property type="entry name" value="NADH_4Fe-4S"/>
    <property type="match status" value="1"/>
</dbReference>
<dbReference type="Pfam" id="PF01512">
    <property type="entry name" value="Complex1_51K"/>
    <property type="match status" value="1"/>
</dbReference>
<evidence type="ECO:0000313" key="11">
    <source>
        <dbReference type="EMBL" id="MEB4591340.1"/>
    </source>
</evidence>
<dbReference type="SUPFAM" id="SSF142019">
    <property type="entry name" value="Nqo1 FMN-binding domain-like"/>
    <property type="match status" value="1"/>
</dbReference>
<comment type="cofactor">
    <cofactor evidence="1">
        <name>FMN</name>
        <dbReference type="ChEBI" id="CHEBI:58210"/>
    </cofactor>
</comment>
<keyword evidence="7" id="KW-0411">Iron-sulfur</keyword>
<gene>
    <name evidence="11" type="ORF">VSS37_10150</name>
</gene>
<dbReference type="RefSeq" id="WP_324694872.1">
    <property type="nucleotide sequence ID" value="NZ_JAYMYJ010000094.1"/>
</dbReference>
<proteinExistence type="inferred from homology"/>
<evidence type="ECO:0000256" key="7">
    <source>
        <dbReference type="ARBA" id="ARBA00023014"/>
    </source>
</evidence>
<dbReference type="PANTHER" id="PTHR43578">
    <property type="entry name" value="NADH-QUINONE OXIDOREDUCTASE SUBUNIT F"/>
    <property type="match status" value="1"/>
</dbReference>
<dbReference type="PANTHER" id="PTHR43578:SF3">
    <property type="entry name" value="NADH-QUINONE OXIDOREDUCTASE SUBUNIT F"/>
    <property type="match status" value="1"/>
</dbReference>
<dbReference type="SUPFAM" id="SSF140490">
    <property type="entry name" value="Nqo1C-terminal domain-like"/>
    <property type="match status" value="1"/>
</dbReference>
<dbReference type="InterPro" id="IPR019575">
    <property type="entry name" value="Nuop51_4Fe4S-bd"/>
</dbReference>
<dbReference type="SUPFAM" id="SSF52833">
    <property type="entry name" value="Thioredoxin-like"/>
    <property type="match status" value="1"/>
</dbReference>
<accession>A0ABU6CWX6</accession>
<keyword evidence="12" id="KW-1185">Reference proteome</keyword>
<dbReference type="InterPro" id="IPR037225">
    <property type="entry name" value="Nuo51_FMN-bd_sf"/>
</dbReference>
<dbReference type="PROSITE" id="PS00644">
    <property type="entry name" value="COMPLEX1_51K_1"/>
    <property type="match status" value="1"/>
</dbReference>
<evidence type="ECO:0000259" key="10">
    <source>
        <dbReference type="SMART" id="SM00928"/>
    </source>
</evidence>
<dbReference type="InterPro" id="IPR036249">
    <property type="entry name" value="Thioredoxin-like_sf"/>
</dbReference>
<evidence type="ECO:0000256" key="6">
    <source>
        <dbReference type="ARBA" id="ARBA00023004"/>
    </source>
</evidence>
<feature type="domain" description="NADH-ubiquinone oxidoreductase 51kDa subunit iron-sulphur binding" evidence="10">
    <location>
        <begin position="467"/>
        <end position="512"/>
    </location>
</feature>
<dbReference type="InterPro" id="IPR037207">
    <property type="entry name" value="Nuop51_4Fe4S-bd_sf"/>
</dbReference>
<dbReference type="InterPro" id="IPR001949">
    <property type="entry name" value="NADH-UbQ_OxRdtase_51kDa_CS"/>
</dbReference>